<evidence type="ECO:0000313" key="1">
    <source>
        <dbReference type="EMBL" id="MCV2403359.1"/>
    </source>
</evidence>
<name>A0ABT2YTY5_9GAMM</name>
<dbReference type="RefSeq" id="WP_263530732.1">
    <property type="nucleotide sequence ID" value="NZ_JAOVZB010000004.1"/>
</dbReference>
<comment type="caution">
    <text evidence="1">The sequence shown here is derived from an EMBL/GenBank/DDBJ whole genome shotgun (WGS) entry which is preliminary data.</text>
</comment>
<dbReference type="InterPro" id="IPR050275">
    <property type="entry name" value="PGM_Phosphatase"/>
</dbReference>
<sequence length="195" mass="21938">MKLFLIRHPKPEVAKGLCYGQSDVPLTTNWQLSSQPLKKSLTNQLQGKTSFYHSPLTRTALLANYISDDGSTPVDALKELDFADWDGLLWNDIAKSEIDLWAENIVNSAPYNGESLQDLADRVWCWWLTIQNSSDDNCVLVTHSGVIKVLVSLLCCWPLEECHRIDVGFCSLTELSIQQNSVMLKRLGAGDWLLN</sequence>
<dbReference type="InterPro" id="IPR029033">
    <property type="entry name" value="His_PPase_superfam"/>
</dbReference>
<protein>
    <submittedName>
        <fullName evidence="1">Histidine phosphatase family protein</fullName>
    </submittedName>
</protein>
<organism evidence="1 2">
    <name type="scientific">Marinomonas sargassi</name>
    <dbReference type="NCBI Taxonomy" id="2984494"/>
    <lineage>
        <taxon>Bacteria</taxon>
        <taxon>Pseudomonadati</taxon>
        <taxon>Pseudomonadota</taxon>
        <taxon>Gammaproteobacteria</taxon>
        <taxon>Oceanospirillales</taxon>
        <taxon>Oceanospirillaceae</taxon>
        <taxon>Marinomonas</taxon>
    </lineage>
</organism>
<dbReference type="SUPFAM" id="SSF53254">
    <property type="entry name" value="Phosphoglycerate mutase-like"/>
    <property type="match status" value="1"/>
</dbReference>
<proteinExistence type="predicted"/>
<dbReference type="InterPro" id="IPR013078">
    <property type="entry name" value="His_Pase_superF_clade-1"/>
</dbReference>
<dbReference type="Gene3D" id="3.40.50.1240">
    <property type="entry name" value="Phosphoglycerate mutase-like"/>
    <property type="match status" value="1"/>
</dbReference>
<dbReference type="Proteomes" id="UP001209713">
    <property type="component" value="Unassembled WGS sequence"/>
</dbReference>
<dbReference type="EMBL" id="JAOVZB010000004">
    <property type="protein sequence ID" value="MCV2403359.1"/>
    <property type="molecule type" value="Genomic_DNA"/>
</dbReference>
<dbReference type="PANTHER" id="PTHR48100">
    <property type="entry name" value="BROAD-SPECIFICITY PHOSPHATASE YOR283W-RELATED"/>
    <property type="match status" value="1"/>
</dbReference>
<accession>A0ABT2YTY5</accession>
<dbReference type="SMART" id="SM00855">
    <property type="entry name" value="PGAM"/>
    <property type="match status" value="1"/>
</dbReference>
<gene>
    <name evidence="1" type="ORF">OFY17_10745</name>
</gene>
<dbReference type="PANTHER" id="PTHR48100:SF59">
    <property type="entry name" value="ADENOSYLCOBALAMIN_ALPHA-RIBAZOLE PHOSPHATASE"/>
    <property type="match status" value="1"/>
</dbReference>
<reference evidence="1 2" key="1">
    <citation type="submission" date="2022-10" db="EMBL/GenBank/DDBJ databases">
        <title>Marinomonas transparenta sp. nov. and Marinomonas sargassi sp. nov., isolated from marine alga (Sargassum natans (L.) Gaillon).</title>
        <authorList>
            <person name="Wang Y."/>
        </authorList>
    </citation>
    <scope>NUCLEOTIDE SEQUENCE [LARGE SCALE GENOMIC DNA]</scope>
    <source>
        <strain evidence="1 2">C2222</strain>
    </source>
</reference>
<evidence type="ECO:0000313" key="2">
    <source>
        <dbReference type="Proteomes" id="UP001209713"/>
    </source>
</evidence>
<dbReference type="PIRSF" id="PIRSF000709">
    <property type="entry name" value="6PFK_2-Ptase"/>
    <property type="match status" value="1"/>
</dbReference>
<keyword evidence="2" id="KW-1185">Reference proteome</keyword>
<dbReference type="Pfam" id="PF00300">
    <property type="entry name" value="His_Phos_1"/>
    <property type="match status" value="1"/>
</dbReference>